<keyword evidence="6" id="KW-1185">Reference proteome</keyword>
<sequence length="348" mass="37451">MKTNSPKKGLTGKLISLTIIAIAIMLAMYVWHQRSQSPSTDDASIDADVTHVAAPVGGRLASLSVTENQAVHPGDILYQIDPVPYRLAVAQAQADLELAQATLETKKRALAVQQSSAKVAAKQTHRSNTNLALANRTVERLRPLAAKGYVPQQQLDQAQVAERDAETSLQQAKEQESAAAQAIDTTASAEAAVHAREAALAIAQRALEDTTVRAKTAGRVVGLSASPGEMLAPLQSLFTLINTEEWFAIANFREIDLQHIAPGNCVTVYSMIDRELPIKGVVQGIGWGVMDTGHIVLPRSVPYVERSLNWVRVAQRFPVRIKLENPPAQVTRLGASAIAEVKRGAACK</sequence>
<dbReference type="NCBIfam" id="NF007785">
    <property type="entry name" value="PRK10476.1"/>
    <property type="match status" value="1"/>
</dbReference>
<keyword evidence="2" id="KW-0472">Membrane</keyword>
<name>A0A923HIS0_9BURK</name>
<comment type="caution">
    <text evidence="5">The sequence shown here is derived from an EMBL/GenBank/DDBJ whole genome shotgun (WGS) entry which is preliminary data.</text>
</comment>
<gene>
    <name evidence="5" type="primary">mdtN</name>
    <name evidence="5" type="ORF">H8K32_05395</name>
</gene>
<feature type="domain" description="Multidrug resistance protein MdtA-like barrel-sandwich hybrid" evidence="3">
    <location>
        <begin position="51"/>
        <end position="231"/>
    </location>
</feature>
<evidence type="ECO:0000256" key="1">
    <source>
        <dbReference type="SAM" id="MobiDB-lite"/>
    </source>
</evidence>
<proteinExistence type="predicted"/>
<dbReference type="PANTHER" id="PTHR30367:SF1">
    <property type="entry name" value="MULTIDRUG RESISTANCE PROTEIN MDTN"/>
    <property type="match status" value="1"/>
</dbReference>
<evidence type="ECO:0000259" key="4">
    <source>
        <dbReference type="Pfam" id="PF25963"/>
    </source>
</evidence>
<dbReference type="Pfam" id="PF25963">
    <property type="entry name" value="Beta-barrel_AAEA"/>
    <property type="match status" value="1"/>
</dbReference>
<accession>A0A923HIS0</accession>
<feature type="transmembrane region" description="Helical" evidence="2">
    <location>
        <begin position="12"/>
        <end position="31"/>
    </location>
</feature>
<keyword evidence="2" id="KW-0812">Transmembrane</keyword>
<dbReference type="Gene3D" id="2.40.30.170">
    <property type="match status" value="1"/>
</dbReference>
<dbReference type="EMBL" id="JACOFV010000003">
    <property type="protein sequence ID" value="MBC3861529.1"/>
    <property type="molecule type" value="Genomic_DNA"/>
</dbReference>
<dbReference type="Pfam" id="PF25917">
    <property type="entry name" value="BSH_RND"/>
    <property type="match status" value="1"/>
</dbReference>
<dbReference type="Gene3D" id="2.40.50.100">
    <property type="match status" value="1"/>
</dbReference>
<evidence type="ECO:0000256" key="2">
    <source>
        <dbReference type="SAM" id="Phobius"/>
    </source>
</evidence>
<evidence type="ECO:0000259" key="3">
    <source>
        <dbReference type="Pfam" id="PF25917"/>
    </source>
</evidence>
<evidence type="ECO:0000313" key="6">
    <source>
        <dbReference type="Proteomes" id="UP000634011"/>
    </source>
</evidence>
<dbReference type="PANTHER" id="PTHR30367">
    <property type="entry name" value="P-HYDROXYBENZOIC ACID EFFLUX PUMP SUBUNIT AAEA-RELATED"/>
    <property type="match status" value="1"/>
</dbReference>
<feature type="domain" description="p-hydroxybenzoic acid efflux pump subunit AaeA-like beta-barrel" evidence="4">
    <location>
        <begin position="248"/>
        <end position="330"/>
    </location>
</feature>
<keyword evidence="2" id="KW-1133">Transmembrane helix</keyword>
<organism evidence="5 6">
    <name type="scientific">Undibacterium jejuense</name>
    <dbReference type="NCBI Taxonomy" id="1344949"/>
    <lineage>
        <taxon>Bacteria</taxon>
        <taxon>Pseudomonadati</taxon>
        <taxon>Pseudomonadota</taxon>
        <taxon>Betaproteobacteria</taxon>
        <taxon>Burkholderiales</taxon>
        <taxon>Oxalobacteraceae</taxon>
        <taxon>Undibacterium</taxon>
    </lineage>
</organism>
<protein>
    <submittedName>
        <fullName evidence="5">Multidrug transporter subunit MdtN</fullName>
    </submittedName>
</protein>
<dbReference type="Gene3D" id="1.10.287.470">
    <property type="entry name" value="Helix hairpin bin"/>
    <property type="match status" value="1"/>
</dbReference>
<evidence type="ECO:0000313" key="5">
    <source>
        <dbReference type="EMBL" id="MBC3861529.1"/>
    </source>
</evidence>
<reference evidence="5" key="1">
    <citation type="submission" date="2020-08" db="EMBL/GenBank/DDBJ databases">
        <title>Novel species isolated from subtropical streams in China.</title>
        <authorList>
            <person name="Lu H."/>
        </authorList>
    </citation>
    <scope>NUCLEOTIDE SEQUENCE</scope>
    <source>
        <strain evidence="5">KACC 12607</strain>
    </source>
</reference>
<dbReference type="AlphaFoldDB" id="A0A923HIS0"/>
<dbReference type="RefSeq" id="WP_186911452.1">
    <property type="nucleotide sequence ID" value="NZ_JACOFV010000003.1"/>
</dbReference>
<feature type="region of interest" description="Disordered" evidence="1">
    <location>
        <begin position="160"/>
        <end position="183"/>
    </location>
</feature>
<dbReference type="InterPro" id="IPR050393">
    <property type="entry name" value="MFP_Efflux_Pump"/>
</dbReference>
<dbReference type="InterPro" id="IPR058634">
    <property type="entry name" value="AaeA-lik-b-barrel"/>
</dbReference>
<dbReference type="Proteomes" id="UP000634011">
    <property type="component" value="Unassembled WGS sequence"/>
</dbReference>
<dbReference type="SUPFAM" id="SSF111369">
    <property type="entry name" value="HlyD-like secretion proteins"/>
    <property type="match status" value="1"/>
</dbReference>
<dbReference type="InterPro" id="IPR058625">
    <property type="entry name" value="MdtA-like_BSH"/>
</dbReference>